<dbReference type="CDD" id="cd00866">
    <property type="entry name" value="PEBP_euk"/>
    <property type="match status" value="1"/>
</dbReference>
<name>A0A4P9ZMN1_9FUNG</name>
<dbReference type="InterPro" id="IPR035810">
    <property type="entry name" value="PEBP_euk"/>
</dbReference>
<gene>
    <name evidence="1" type="ORF">BJ085DRAFT_33601</name>
</gene>
<dbReference type="Pfam" id="PF01161">
    <property type="entry name" value="PBP"/>
    <property type="match status" value="1"/>
</dbReference>
<keyword evidence="2" id="KW-1185">Reference proteome</keyword>
<proteinExistence type="predicted"/>
<dbReference type="PANTHER" id="PTHR11362:SF82">
    <property type="entry name" value="PHOSPHATIDYLETHANOLAMINE-BINDING PROTEIN 4"/>
    <property type="match status" value="1"/>
</dbReference>
<evidence type="ECO:0000313" key="1">
    <source>
        <dbReference type="EMBL" id="RKP33841.1"/>
    </source>
</evidence>
<dbReference type="Gene3D" id="3.90.280.10">
    <property type="entry name" value="PEBP-like"/>
    <property type="match status" value="1"/>
</dbReference>
<dbReference type="EMBL" id="ML003521">
    <property type="protein sequence ID" value="RKP33841.1"/>
    <property type="molecule type" value="Genomic_DNA"/>
</dbReference>
<dbReference type="Proteomes" id="UP000268162">
    <property type="component" value="Unassembled WGS sequence"/>
</dbReference>
<dbReference type="InterPro" id="IPR008914">
    <property type="entry name" value="PEBP"/>
</dbReference>
<accession>A0A4P9ZMN1</accession>
<sequence length="110" mass="12198">MYNNTAATCGAYLSAGDTVSPPFVTHNYDNRQAKFTLIMVDPDMTSSNGRSRTEYRHWVIKNIPGNDISQGEVVTGYEGVNPISGGGAHRYVSLLYREAYDTQHLLAMYS</sequence>
<evidence type="ECO:0000313" key="2">
    <source>
        <dbReference type="Proteomes" id="UP000268162"/>
    </source>
</evidence>
<dbReference type="InterPro" id="IPR036610">
    <property type="entry name" value="PEBP-like_sf"/>
</dbReference>
<organism evidence="1 2">
    <name type="scientific">Dimargaris cristalligena</name>
    <dbReference type="NCBI Taxonomy" id="215637"/>
    <lineage>
        <taxon>Eukaryota</taxon>
        <taxon>Fungi</taxon>
        <taxon>Fungi incertae sedis</taxon>
        <taxon>Zoopagomycota</taxon>
        <taxon>Kickxellomycotina</taxon>
        <taxon>Dimargaritomycetes</taxon>
        <taxon>Dimargaritales</taxon>
        <taxon>Dimargaritaceae</taxon>
        <taxon>Dimargaris</taxon>
    </lineage>
</organism>
<dbReference type="PANTHER" id="PTHR11362">
    <property type="entry name" value="PHOSPHATIDYLETHANOLAMINE-BINDING PROTEIN"/>
    <property type="match status" value="1"/>
</dbReference>
<reference evidence="2" key="1">
    <citation type="journal article" date="2018" name="Nat. Microbiol.">
        <title>Leveraging single-cell genomics to expand the fungal tree of life.</title>
        <authorList>
            <person name="Ahrendt S.R."/>
            <person name="Quandt C.A."/>
            <person name="Ciobanu D."/>
            <person name="Clum A."/>
            <person name="Salamov A."/>
            <person name="Andreopoulos B."/>
            <person name="Cheng J.F."/>
            <person name="Woyke T."/>
            <person name="Pelin A."/>
            <person name="Henrissat B."/>
            <person name="Reynolds N.K."/>
            <person name="Benny G.L."/>
            <person name="Smith M.E."/>
            <person name="James T.Y."/>
            <person name="Grigoriev I.V."/>
        </authorList>
    </citation>
    <scope>NUCLEOTIDE SEQUENCE [LARGE SCALE GENOMIC DNA]</scope>
    <source>
        <strain evidence="2">RSA 468</strain>
    </source>
</reference>
<dbReference type="AlphaFoldDB" id="A0A4P9ZMN1"/>
<dbReference type="STRING" id="215637.A0A4P9ZMN1"/>
<protein>
    <submittedName>
        <fullName evidence="1">Phosphatidylethanolamine-binding protein</fullName>
    </submittedName>
</protein>
<dbReference type="SUPFAM" id="SSF49777">
    <property type="entry name" value="PEBP-like"/>
    <property type="match status" value="1"/>
</dbReference>